<organism evidence="1 2">
    <name type="scientific">Thanatephorus cucumeris (strain AG1-IB / isolate 7/3/14)</name>
    <name type="common">Lettuce bottom rot fungus</name>
    <name type="synonym">Rhizoctonia solani</name>
    <dbReference type="NCBI Taxonomy" id="1108050"/>
    <lineage>
        <taxon>Eukaryota</taxon>
        <taxon>Fungi</taxon>
        <taxon>Dikarya</taxon>
        <taxon>Basidiomycota</taxon>
        <taxon>Agaricomycotina</taxon>
        <taxon>Agaricomycetes</taxon>
        <taxon>Cantharellales</taxon>
        <taxon>Ceratobasidiaceae</taxon>
        <taxon>Rhizoctonia</taxon>
        <taxon>Rhizoctonia solani AG-1</taxon>
    </lineage>
</organism>
<name>A0A0B7F6F1_THACB</name>
<dbReference type="AlphaFoldDB" id="A0A0B7F6F1"/>
<proteinExistence type="predicted"/>
<dbReference type="Proteomes" id="UP000059188">
    <property type="component" value="Unassembled WGS sequence"/>
</dbReference>
<protein>
    <submittedName>
        <fullName evidence="1">Uncharacterized protein</fullName>
    </submittedName>
</protein>
<dbReference type="EMBL" id="LN679112">
    <property type="protein sequence ID" value="CEL53641.1"/>
    <property type="molecule type" value="Genomic_DNA"/>
</dbReference>
<accession>A0A0B7F6F1</accession>
<gene>
    <name evidence="1" type="ORF">RSOLAG1IB_06496</name>
</gene>
<keyword evidence="2" id="KW-1185">Reference proteome</keyword>
<reference evidence="1 2" key="1">
    <citation type="submission" date="2014-11" db="EMBL/GenBank/DDBJ databases">
        <authorList>
            <person name="Wibberg Daniel"/>
        </authorList>
    </citation>
    <scope>NUCLEOTIDE SEQUENCE [LARGE SCALE GENOMIC DNA]</scope>
    <source>
        <strain evidence="1">Rhizoctonia solani AG1-IB 7/3/14</strain>
    </source>
</reference>
<evidence type="ECO:0000313" key="1">
    <source>
        <dbReference type="EMBL" id="CEL53641.1"/>
    </source>
</evidence>
<evidence type="ECO:0000313" key="2">
    <source>
        <dbReference type="Proteomes" id="UP000059188"/>
    </source>
</evidence>
<sequence length="71" mass="7878">MENFESVDYSHAKIHAVVAVNLRMTSIDSSPSEVPILHRTEACNQCKRRKVVGRIICRPCSSSNLGHVGEI</sequence>